<keyword evidence="2" id="KW-0732">Signal</keyword>
<dbReference type="EMBL" id="BNAL01000017">
    <property type="protein sequence ID" value="GHG03621.1"/>
    <property type="molecule type" value="Genomic_DNA"/>
</dbReference>
<dbReference type="RefSeq" id="WP_189643084.1">
    <property type="nucleotide sequence ID" value="NZ_BNAL01000017.1"/>
</dbReference>
<evidence type="ECO:0000313" key="4">
    <source>
        <dbReference type="Proteomes" id="UP000632154"/>
    </source>
</evidence>
<feature type="compositionally biased region" description="Low complexity" evidence="1">
    <location>
        <begin position="22"/>
        <end position="54"/>
    </location>
</feature>
<keyword evidence="4" id="KW-1185">Reference proteome</keyword>
<gene>
    <name evidence="3" type="ORF">GCM10017783_15170</name>
</gene>
<comment type="caution">
    <text evidence="3">The sequence shown here is derived from an EMBL/GenBank/DDBJ whole genome shotgun (WGS) entry which is preliminary data.</text>
</comment>
<feature type="signal peptide" evidence="2">
    <location>
        <begin position="1"/>
        <end position="24"/>
    </location>
</feature>
<evidence type="ECO:0000313" key="3">
    <source>
        <dbReference type="EMBL" id="GHG03621.1"/>
    </source>
</evidence>
<name>A0ABQ3K4N1_9DEIO</name>
<proteinExistence type="predicted"/>
<feature type="region of interest" description="Disordered" evidence="1">
    <location>
        <begin position="19"/>
        <end position="59"/>
    </location>
</feature>
<evidence type="ECO:0000256" key="2">
    <source>
        <dbReference type="SAM" id="SignalP"/>
    </source>
</evidence>
<protein>
    <recommendedName>
        <fullName evidence="5">DUF5666 domain-containing protein</fullName>
    </recommendedName>
</protein>
<evidence type="ECO:0000256" key="1">
    <source>
        <dbReference type="SAM" id="MobiDB-lite"/>
    </source>
</evidence>
<dbReference type="PROSITE" id="PS51257">
    <property type="entry name" value="PROKAR_LIPOPROTEIN"/>
    <property type="match status" value="1"/>
</dbReference>
<evidence type="ECO:0008006" key="5">
    <source>
        <dbReference type="Google" id="ProtNLM"/>
    </source>
</evidence>
<feature type="chain" id="PRO_5045236924" description="DUF5666 domain-containing protein" evidence="2">
    <location>
        <begin position="25"/>
        <end position="132"/>
    </location>
</feature>
<reference evidence="4" key="1">
    <citation type="journal article" date="2019" name="Int. J. Syst. Evol. Microbiol.">
        <title>The Global Catalogue of Microorganisms (GCM) 10K type strain sequencing project: providing services to taxonomists for standard genome sequencing and annotation.</title>
        <authorList>
            <consortium name="The Broad Institute Genomics Platform"/>
            <consortium name="The Broad Institute Genome Sequencing Center for Infectious Disease"/>
            <person name="Wu L."/>
            <person name="Ma J."/>
        </authorList>
    </citation>
    <scope>NUCLEOTIDE SEQUENCE [LARGE SCALE GENOMIC DNA]</scope>
    <source>
        <strain evidence="4">CGMCC 1.18439</strain>
    </source>
</reference>
<sequence length="132" mass="13714">MKKIVLLFLSAGLMACAPQEPANTAGDATKTTTTTTETTASATTAAPSTSSDSAGDWEGNALTWNGAGQTFTFEDDGQTYTAVVTNQTIYEDNGKPIDAATFFGTDRTGQDIEVDGQLSGTTITASKLEIDD</sequence>
<organism evidence="3 4">
    <name type="scientific">Deinococcus piscis</name>
    <dbReference type="NCBI Taxonomy" id="394230"/>
    <lineage>
        <taxon>Bacteria</taxon>
        <taxon>Thermotogati</taxon>
        <taxon>Deinococcota</taxon>
        <taxon>Deinococci</taxon>
        <taxon>Deinococcales</taxon>
        <taxon>Deinococcaceae</taxon>
        <taxon>Deinococcus</taxon>
    </lineage>
</organism>
<dbReference type="Proteomes" id="UP000632154">
    <property type="component" value="Unassembled WGS sequence"/>
</dbReference>
<accession>A0ABQ3K4N1</accession>